<evidence type="ECO:0000313" key="1">
    <source>
        <dbReference type="EMBL" id="KFD63348.1"/>
    </source>
</evidence>
<reference evidence="1" key="1">
    <citation type="journal article" date="2014" name="Nat. Genet.">
        <title>Genome and transcriptome of the porcine whipworm Trichuris suis.</title>
        <authorList>
            <person name="Jex A.R."/>
            <person name="Nejsum P."/>
            <person name="Schwarz E.M."/>
            <person name="Hu L."/>
            <person name="Young N.D."/>
            <person name="Hall R.S."/>
            <person name="Korhonen P.K."/>
            <person name="Liao S."/>
            <person name="Thamsborg S."/>
            <person name="Xia J."/>
            <person name="Xu P."/>
            <person name="Wang S."/>
            <person name="Scheerlinck J.P."/>
            <person name="Hofmann A."/>
            <person name="Sternberg P.W."/>
            <person name="Wang J."/>
            <person name="Gasser R.B."/>
        </authorList>
    </citation>
    <scope>NUCLEOTIDE SEQUENCE [LARGE SCALE GENOMIC DNA]</scope>
    <source>
        <strain evidence="1">DCEP-RM93F</strain>
    </source>
</reference>
<accession>A0A085N1K2</accession>
<gene>
    <name evidence="1" type="ORF">M514_24528</name>
</gene>
<dbReference type="AlphaFoldDB" id="A0A085N1K2"/>
<dbReference type="EMBL" id="KL367576">
    <property type="protein sequence ID" value="KFD63348.1"/>
    <property type="molecule type" value="Genomic_DNA"/>
</dbReference>
<organism evidence="1">
    <name type="scientific">Trichuris suis</name>
    <name type="common">pig whipworm</name>
    <dbReference type="NCBI Taxonomy" id="68888"/>
    <lineage>
        <taxon>Eukaryota</taxon>
        <taxon>Metazoa</taxon>
        <taxon>Ecdysozoa</taxon>
        <taxon>Nematoda</taxon>
        <taxon>Enoplea</taxon>
        <taxon>Dorylaimia</taxon>
        <taxon>Trichinellida</taxon>
        <taxon>Trichuridae</taxon>
        <taxon>Trichuris</taxon>
    </lineage>
</organism>
<proteinExistence type="predicted"/>
<sequence>MNVASEVFLEIISAQLRTFPVANIAENSLDTKVYPESKKPDLSEPSVLTSSVVLQSKSGTLFPCYRLLLACSEQPGAVCKVKILFSESMLKTKPDSSERTFLSCHGLIVDLEPFDYCKMGAPSEASRSPHICFHCLTKDCTVVPRYPWVWFGTVYPG</sequence>
<name>A0A085N1K2_9BILA</name>
<protein>
    <submittedName>
        <fullName evidence="1">Uncharacterized protein</fullName>
    </submittedName>
</protein>
<dbReference type="Proteomes" id="UP000030758">
    <property type="component" value="Unassembled WGS sequence"/>
</dbReference>